<sequence length="233" mass="25551">MATATQTQSSQTPNFKIIDRLQGVPAIHDSVYAANSIVNSTQITARLYAFAVAIASKSYNIATPVMVRTKPIWESADGIAVATFDRAEATFPYPFKTPTQDLIVVKQLKGVYDNRLLPVYQNLHPILTDINNRISAIAGDVSARAGAPLQTTQDLSRALLVQLRQLGEHGKDLPALLVQNIQKTTTDLREILMAKEQTLGEKGNKLTEYVLDRVKPVVDDVYSYVLGAKVSNV</sequence>
<evidence type="ECO:0000313" key="2">
    <source>
        <dbReference type="Proteomes" id="UP000289152"/>
    </source>
</evidence>
<proteinExistence type="predicted"/>
<accession>A0A4Q1BL05</accession>
<dbReference type="VEuPathDB" id="FungiDB:TREMEDRAFT_62430"/>
<dbReference type="InParanoid" id="A0A4Q1BL05"/>
<dbReference type="OrthoDB" id="376826at2759"/>
<reference evidence="1 2" key="1">
    <citation type="submission" date="2016-06" db="EMBL/GenBank/DDBJ databases">
        <title>Evolution of pathogenesis and genome organization in the Tremellales.</title>
        <authorList>
            <person name="Cuomo C."/>
            <person name="Litvintseva A."/>
            <person name="Heitman J."/>
            <person name="Chen Y."/>
            <person name="Sun S."/>
            <person name="Springer D."/>
            <person name="Dromer F."/>
            <person name="Young S."/>
            <person name="Zeng Q."/>
            <person name="Chapman S."/>
            <person name="Gujja S."/>
            <person name="Saif S."/>
            <person name="Birren B."/>
        </authorList>
    </citation>
    <scope>NUCLEOTIDE SEQUENCE [LARGE SCALE GENOMIC DNA]</scope>
    <source>
        <strain evidence="1 2">ATCC 28783</strain>
    </source>
</reference>
<protein>
    <submittedName>
        <fullName evidence="1">Uncharacterized protein</fullName>
    </submittedName>
</protein>
<evidence type="ECO:0000313" key="1">
    <source>
        <dbReference type="EMBL" id="RXK38350.1"/>
    </source>
</evidence>
<comment type="caution">
    <text evidence="1">The sequence shown here is derived from an EMBL/GenBank/DDBJ whole genome shotgun (WGS) entry which is preliminary data.</text>
</comment>
<gene>
    <name evidence="1" type="ORF">M231_04392</name>
</gene>
<keyword evidence="2" id="KW-1185">Reference proteome</keyword>
<dbReference type="AlphaFoldDB" id="A0A4Q1BL05"/>
<dbReference type="EMBL" id="SDIL01000049">
    <property type="protein sequence ID" value="RXK38350.1"/>
    <property type="molecule type" value="Genomic_DNA"/>
</dbReference>
<organism evidence="1 2">
    <name type="scientific">Tremella mesenterica</name>
    <name type="common">Jelly fungus</name>
    <dbReference type="NCBI Taxonomy" id="5217"/>
    <lineage>
        <taxon>Eukaryota</taxon>
        <taxon>Fungi</taxon>
        <taxon>Dikarya</taxon>
        <taxon>Basidiomycota</taxon>
        <taxon>Agaricomycotina</taxon>
        <taxon>Tremellomycetes</taxon>
        <taxon>Tremellales</taxon>
        <taxon>Tremellaceae</taxon>
        <taxon>Tremella</taxon>
    </lineage>
</organism>
<dbReference type="Proteomes" id="UP000289152">
    <property type="component" value="Unassembled WGS sequence"/>
</dbReference>
<dbReference type="STRING" id="5217.A0A4Q1BL05"/>
<name>A0A4Q1BL05_TREME</name>